<dbReference type="KEGG" id="pcy:PCYB_004790"/>
<protein>
    <recommendedName>
        <fullName evidence="3">CYIR protein</fullName>
    </recommendedName>
</protein>
<dbReference type="AlphaFoldDB" id="K6V324"/>
<accession>K6V324</accession>
<dbReference type="Proteomes" id="UP000006319">
    <property type="component" value="Unassembled WGS sequence"/>
</dbReference>
<organism evidence="1 2">
    <name type="scientific">Plasmodium cynomolgi (strain B)</name>
    <dbReference type="NCBI Taxonomy" id="1120755"/>
    <lineage>
        <taxon>Eukaryota</taxon>
        <taxon>Sar</taxon>
        <taxon>Alveolata</taxon>
        <taxon>Apicomplexa</taxon>
        <taxon>Aconoidasida</taxon>
        <taxon>Haemosporida</taxon>
        <taxon>Plasmodiidae</taxon>
        <taxon>Plasmodium</taxon>
        <taxon>Plasmodium (Plasmodium)</taxon>
    </lineage>
</organism>
<sequence length="250" mass="27800">MHSVEVYIQARSTELTKDVCLELYYDISSELDKKFSELQSAGDADIRKKCYDLDNYINTIKEEYKRCEKHVPKDDINIDNYIKELSTTHDKYTKCSSASTSNGKEGDISKPETKELCTDPVGCAKEQVPPQEKILESSCKKDSSESGCLHQEEILKQNVELSALSDNTTTEQKTTVASTASTLDDPLVPNCPLCNSSDIRVIPSPSCPSQAKPNPSSDVISNNLSLYVPNNEQYIIMVMNLPMAAIVMKL</sequence>
<evidence type="ECO:0008006" key="3">
    <source>
        <dbReference type="Google" id="ProtNLM"/>
    </source>
</evidence>
<gene>
    <name evidence="1" type="ORF">PCYB_004790</name>
</gene>
<dbReference type="GeneID" id="14696272"/>
<dbReference type="PhylomeDB" id="K6V324"/>
<evidence type="ECO:0000313" key="2">
    <source>
        <dbReference type="Proteomes" id="UP000006319"/>
    </source>
</evidence>
<dbReference type="RefSeq" id="XP_004227948.1">
    <property type="nucleotide sequence ID" value="XM_004227900.1"/>
</dbReference>
<reference evidence="1 2" key="1">
    <citation type="journal article" date="2012" name="Nat. Genet.">
        <title>Plasmodium cynomolgi genome sequences provide insight into Plasmodium vivax and the monkey malaria clade.</title>
        <authorList>
            <person name="Tachibana S."/>
            <person name="Sullivan S.A."/>
            <person name="Kawai S."/>
            <person name="Nakamura S."/>
            <person name="Kim H.R."/>
            <person name="Goto N."/>
            <person name="Arisue N."/>
            <person name="Palacpac N.M.Q."/>
            <person name="Honma H."/>
            <person name="Yagi M."/>
            <person name="Tougan T."/>
            <person name="Katakai Y."/>
            <person name="Kaneko O."/>
            <person name="Mita T."/>
            <person name="Kita K."/>
            <person name="Yasutomi Y."/>
            <person name="Sutton P.L."/>
            <person name="Shakhbatyan R."/>
            <person name="Horii T."/>
            <person name="Yasunaga T."/>
            <person name="Barnwell J.W."/>
            <person name="Escalante A.A."/>
            <person name="Carlton J.M."/>
            <person name="Tanabe K."/>
        </authorList>
    </citation>
    <scope>NUCLEOTIDE SEQUENCE [LARGE SCALE GENOMIC DNA]</scope>
    <source>
        <strain evidence="1 2">B</strain>
    </source>
</reference>
<evidence type="ECO:0000313" key="1">
    <source>
        <dbReference type="EMBL" id="GAB69730.1"/>
    </source>
</evidence>
<dbReference type="VEuPathDB" id="PlasmoDB:PCYB_004790"/>
<keyword evidence="2" id="KW-1185">Reference proteome</keyword>
<proteinExistence type="predicted"/>
<name>K6V324_PLACD</name>
<dbReference type="OrthoDB" id="388988at2759"/>
<dbReference type="EMBL" id="DF157690">
    <property type="protein sequence ID" value="GAB69730.1"/>
    <property type="molecule type" value="Genomic_DNA"/>
</dbReference>